<evidence type="ECO:0000313" key="1">
    <source>
        <dbReference type="EMBL" id="MBB4914788.1"/>
    </source>
</evidence>
<sequence>MWHEMAAQSLVPTLARSDHEADFRAVYGLSLPRRTPLVVRTVTRS</sequence>
<accession>A0A7W7VLN6</accession>
<name>A0A7W7VLN6_9ACTN</name>
<keyword evidence="2" id="KW-1185">Reference proteome</keyword>
<evidence type="ECO:0000313" key="2">
    <source>
        <dbReference type="Proteomes" id="UP000552644"/>
    </source>
</evidence>
<protein>
    <submittedName>
        <fullName evidence="1">Uncharacterized protein</fullName>
    </submittedName>
</protein>
<dbReference type="EMBL" id="JACHJP010000002">
    <property type="protein sequence ID" value="MBB4914788.1"/>
    <property type="molecule type" value="Genomic_DNA"/>
</dbReference>
<gene>
    <name evidence="1" type="ORF">FHS44_001873</name>
</gene>
<dbReference type="AlphaFoldDB" id="A0A7W7VLN6"/>
<organism evidence="1 2">
    <name type="scientific">Streptosporangium saharense</name>
    <dbReference type="NCBI Taxonomy" id="1706840"/>
    <lineage>
        <taxon>Bacteria</taxon>
        <taxon>Bacillati</taxon>
        <taxon>Actinomycetota</taxon>
        <taxon>Actinomycetes</taxon>
        <taxon>Streptosporangiales</taxon>
        <taxon>Streptosporangiaceae</taxon>
        <taxon>Streptosporangium</taxon>
    </lineage>
</organism>
<proteinExistence type="predicted"/>
<reference evidence="1 2" key="1">
    <citation type="submission" date="2020-08" db="EMBL/GenBank/DDBJ databases">
        <title>Genomic Encyclopedia of Type Strains, Phase III (KMG-III): the genomes of soil and plant-associated and newly described type strains.</title>
        <authorList>
            <person name="Whitman W."/>
        </authorList>
    </citation>
    <scope>NUCLEOTIDE SEQUENCE [LARGE SCALE GENOMIC DNA]</scope>
    <source>
        <strain evidence="1 2">CECT 8840</strain>
    </source>
</reference>
<comment type="caution">
    <text evidence="1">The sequence shown here is derived from an EMBL/GenBank/DDBJ whole genome shotgun (WGS) entry which is preliminary data.</text>
</comment>
<dbReference type="Proteomes" id="UP000552644">
    <property type="component" value="Unassembled WGS sequence"/>
</dbReference>